<dbReference type="Proteomes" id="UP000275281">
    <property type="component" value="Unassembled WGS sequence"/>
</dbReference>
<dbReference type="PANTHER" id="PTHR33169:SF14">
    <property type="entry name" value="TRANSCRIPTIONAL REGULATOR RV3488"/>
    <property type="match status" value="1"/>
</dbReference>
<dbReference type="PANTHER" id="PTHR33169">
    <property type="entry name" value="PADR-FAMILY TRANSCRIPTIONAL REGULATOR"/>
    <property type="match status" value="1"/>
</dbReference>
<proteinExistence type="predicted"/>
<dbReference type="Pfam" id="PF03551">
    <property type="entry name" value="PadR"/>
    <property type="match status" value="1"/>
</dbReference>
<dbReference type="SUPFAM" id="SSF46785">
    <property type="entry name" value="Winged helix' DNA-binding domain"/>
    <property type="match status" value="1"/>
</dbReference>
<dbReference type="InterPro" id="IPR005149">
    <property type="entry name" value="Tscrpt_reg_PadR_N"/>
</dbReference>
<reference evidence="2 3" key="1">
    <citation type="submission" date="2018-11" db="EMBL/GenBank/DDBJ databases">
        <authorList>
            <person name="Ye M.-Q."/>
            <person name="Du Z.-J."/>
        </authorList>
    </citation>
    <scope>NUCLEOTIDE SEQUENCE [LARGE SCALE GENOMIC DNA]</scope>
    <source>
        <strain evidence="2 3">U0105</strain>
    </source>
</reference>
<dbReference type="InterPro" id="IPR036388">
    <property type="entry name" value="WH-like_DNA-bd_sf"/>
</dbReference>
<evidence type="ECO:0000313" key="2">
    <source>
        <dbReference type="EMBL" id="RPJ68192.1"/>
    </source>
</evidence>
<evidence type="ECO:0000259" key="1">
    <source>
        <dbReference type="Pfam" id="PF03551"/>
    </source>
</evidence>
<evidence type="ECO:0000313" key="3">
    <source>
        <dbReference type="Proteomes" id="UP000275281"/>
    </source>
</evidence>
<dbReference type="RefSeq" id="WP_124026194.1">
    <property type="nucleotide sequence ID" value="NZ_JBHRSN010000005.1"/>
</dbReference>
<dbReference type="AlphaFoldDB" id="A0A3N5Y2Z4"/>
<feature type="domain" description="Transcription regulator PadR N-terminal" evidence="1">
    <location>
        <begin position="24"/>
        <end position="95"/>
    </location>
</feature>
<sequence>MANEKDLESKWDVQLRKGTLDLVVLAALNGRTLYGLELLQLLHKFETTRITEGTLYPLLDRLKRDGLVTAQWRQEGETRPRKYYALTELGSNKLSAVSRRWQQAVSDINHLLAHPGPAPLNDEE</sequence>
<organism evidence="2 3">
    <name type="scientific">Alteromonas sediminis</name>
    <dbReference type="NCBI Taxonomy" id="2259342"/>
    <lineage>
        <taxon>Bacteria</taxon>
        <taxon>Pseudomonadati</taxon>
        <taxon>Pseudomonadota</taxon>
        <taxon>Gammaproteobacteria</taxon>
        <taxon>Alteromonadales</taxon>
        <taxon>Alteromonadaceae</taxon>
        <taxon>Alteromonas/Salinimonas group</taxon>
        <taxon>Alteromonas</taxon>
    </lineage>
</organism>
<dbReference type="OrthoDB" id="3186544at2"/>
<dbReference type="InterPro" id="IPR052509">
    <property type="entry name" value="Metal_resp_DNA-bind_regulator"/>
</dbReference>
<dbReference type="Gene3D" id="1.10.10.10">
    <property type="entry name" value="Winged helix-like DNA-binding domain superfamily/Winged helix DNA-binding domain"/>
    <property type="match status" value="1"/>
</dbReference>
<keyword evidence="3" id="KW-1185">Reference proteome</keyword>
<accession>A0A3N5Y2Z4</accession>
<gene>
    <name evidence="2" type="ORF">DRW07_01930</name>
</gene>
<dbReference type="EMBL" id="RPOK01000001">
    <property type="protein sequence ID" value="RPJ68192.1"/>
    <property type="molecule type" value="Genomic_DNA"/>
</dbReference>
<protein>
    <submittedName>
        <fullName evidence="2">PadR family transcriptional regulator</fullName>
    </submittedName>
</protein>
<dbReference type="InterPro" id="IPR036390">
    <property type="entry name" value="WH_DNA-bd_sf"/>
</dbReference>
<comment type="caution">
    <text evidence="2">The sequence shown here is derived from an EMBL/GenBank/DDBJ whole genome shotgun (WGS) entry which is preliminary data.</text>
</comment>
<name>A0A3N5Y2Z4_9ALTE</name>